<feature type="compositionally biased region" description="Low complexity" evidence="5">
    <location>
        <begin position="133"/>
        <end position="161"/>
    </location>
</feature>
<dbReference type="EMBL" id="CAMPGE010018909">
    <property type="protein sequence ID" value="CAI2377278.1"/>
    <property type="molecule type" value="Genomic_DNA"/>
</dbReference>
<evidence type="ECO:0000313" key="8">
    <source>
        <dbReference type="Proteomes" id="UP001295684"/>
    </source>
</evidence>
<accession>A0AAD1XQI4</accession>
<dbReference type="Gene3D" id="3.30.40.10">
    <property type="entry name" value="Zinc/RING finger domain, C3HC4 (zinc finger)"/>
    <property type="match status" value="1"/>
</dbReference>
<dbReference type="PROSITE" id="PS50089">
    <property type="entry name" value="ZF_RING_2"/>
    <property type="match status" value="1"/>
</dbReference>
<keyword evidence="2 4" id="KW-0863">Zinc-finger</keyword>
<protein>
    <recommendedName>
        <fullName evidence="6">RING-type domain-containing protein</fullName>
    </recommendedName>
</protein>
<reference evidence="7" key="1">
    <citation type="submission" date="2023-07" db="EMBL/GenBank/DDBJ databases">
        <authorList>
            <consortium name="AG Swart"/>
            <person name="Singh M."/>
            <person name="Singh A."/>
            <person name="Seah K."/>
            <person name="Emmerich C."/>
        </authorList>
    </citation>
    <scope>NUCLEOTIDE SEQUENCE</scope>
    <source>
        <strain evidence="7">DP1</strain>
    </source>
</reference>
<dbReference type="SUPFAM" id="SSF57850">
    <property type="entry name" value="RING/U-box"/>
    <property type="match status" value="1"/>
</dbReference>
<organism evidence="7 8">
    <name type="scientific">Euplotes crassus</name>
    <dbReference type="NCBI Taxonomy" id="5936"/>
    <lineage>
        <taxon>Eukaryota</taxon>
        <taxon>Sar</taxon>
        <taxon>Alveolata</taxon>
        <taxon>Ciliophora</taxon>
        <taxon>Intramacronucleata</taxon>
        <taxon>Spirotrichea</taxon>
        <taxon>Hypotrichia</taxon>
        <taxon>Euplotida</taxon>
        <taxon>Euplotidae</taxon>
        <taxon>Moneuplotes</taxon>
    </lineage>
</organism>
<keyword evidence="3" id="KW-0862">Zinc</keyword>
<dbReference type="PANTHER" id="PTHR15710">
    <property type="entry name" value="E3 UBIQUITIN-PROTEIN LIGASE PRAJA"/>
    <property type="match status" value="1"/>
</dbReference>
<feature type="region of interest" description="Disordered" evidence="5">
    <location>
        <begin position="126"/>
        <end position="162"/>
    </location>
</feature>
<dbReference type="AlphaFoldDB" id="A0AAD1XQI4"/>
<name>A0AAD1XQI4_EUPCR</name>
<dbReference type="InterPro" id="IPR001841">
    <property type="entry name" value="Znf_RING"/>
</dbReference>
<keyword evidence="8" id="KW-1185">Reference proteome</keyword>
<evidence type="ECO:0000256" key="3">
    <source>
        <dbReference type="ARBA" id="ARBA00022833"/>
    </source>
</evidence>
<comment type="caution">
    <text evidence="7">The sequence shown here is derived from an EMBL/GenBank/DDBJ whole genome shotgun (WGS) entry which is preliminary data.</text>
</comment>
<dbReference type="Proteomes" id="UP001295684">
    <property type="component" value="Unassembled WGS sequence"/>
</dbReference>
<evidence type="ECO:0000313" key="7">
    <source>
        <dbReference type="EMBL" id="CAI2377278.1"/>
    </source>
</evidence>
<gene>
    <name evidence="7" type="ORF">ECRASSUSDP1_LOCUS18661</name>
</gene>
<evidence type="ECO:0000256" key="2">
    <source>
        <dbReference type="ARBA" id="ARBA00022771"/>
    </source>
</evidence>
<keyword evidence="1" id="KW-0479">Metal-binding</keyword>
<evidence type="ECO:0000259" key="6">
    <source>
        <dbReference type="PROSITE" id="PS50089"/>
    </source>
</evidence>
<proteinExistence type="predicted"/>
<dbReference type="InterPro" id="IPR013083">
    <property type="entry name" value="Znf_RING/FYVE/PHD"/>
</dbReference>
<dbReference type="GO" id="GO:0008270">
    <property type="term" value="F:zinc ion binding"/>
    <property type="evidence" value="ECO:0007669"/>
    <property type="project" value="UniProtKB-KW"/>
</dbReference>
<dbReference type="SMART" id="SM00184">
    <property type="entry name" value="RING"/>
    <property type="match status" value="1"/>
</dbReference>
<sequence length="289" mass="33085">MNPFGSFEDCNIVEEEKLASGSINIPYIKTQLERMTFQCNVCERQYQAFSIAPACPKCKSENSREPIEEEKKGVLQNLDHELSESYDIERAPPFPTLNRLIRNDPLRNNRDRGNVILNISFGYSESFEDSGGEESVSSYSNSSENILMRRPPWSPPDSSRSINLREALPGRGRELHQNLIERHEAGDRLRGSFGRRPGFIGFQSRREIGNLNKRSKAAIKNLKSIRINEKHCSVNDETGKFEAPYCCICTDEMKIKADKLPCDHLFHSECIIEWLNKHPICPLCRTSFN</sequence>
<evidence type="ECO:0000256" key="1">
    <source>
        <dbReference type="ARBA" id="ARBA00022723"/>
    </source>
</evidence>
<dbReference type="Pfam" id="PF13639">
    <property type="entry name" value="zf-RING_2"/>
    <property type="match status" value="1"/>
</dbReference>
<evidence type="ECO:0000256" key="4">
    <source>
        <dbReference type="PROSITE-ProRule" id="PRU00175"/>
    </source>
</evidence>
<evidence type="ECO:0000256" key="5">
    <source>
        <dbReference type="SAM" id="MobiDB-lite"/>
    </source>
</evidence>
<feature type="domain" description="RING-type" evidence="6">
    <location>
        <begin position="246"/>
        <end position="285"/>
    </location>
</feature>